<accession>X1KM86</accession>
<dbReference type="EMBL" id="BARU01039627">
    <property type="protein sequence ID" value="GAH83163.1"/>
    <property type="molecule type" value="Genomic_DNA"/>
</dbReference>
<proteinExistence type="predicted"/>
<organism evidence="2">
    <name type="scientific">marine sediment metagenome</name>
    <dbReference type="NCBI Taxonomy" id="412755"/>
    <lineage>
        <taxon>unclassified sequences</taxon>
        <taxon>metagenomes</taxon>
        <taxon>ecological metagenomes</taxon>
    </lineage>
</organism>
<name>X1KM86_9ZZZZ</name>
<keyword evidence="1" id="KW-0472">Membrane</keyword>
<feature type="non-terminal residue" evidence="2">
    <location>
        <position position="71"/>
    </location>
</feature>
<reference evidence="2" key="1">
    <citation type="journal article" date="2014" name="Front. Microbiol.">
        <title>High frequency of phylogenetically diverse reductive dehalogenase-homologous genes in deep subseafloor sedimentary metagenomes.</title>
        <authorList>
            <person name="Kawai M."/>
            <person name="Futagami T."/>
            <person name="Toyoda A."/>
            <person name="Takaki Y."/>
            <person name="Nishi S."/>
            <person name="Hori S."/>
            <person name="Arai W."/>
            <person name="Tsubouchi T."/>
            <person name="Morono Y."/>
            <person name="Uchiyama I."/>
            <person name="Ito T."/>
            <person name="Fujiyama A."/>
            <person name="Inagaki F."/>
            <person name="Takami H."/>
        </authorList>
    </citation>
    <scope>NUCLEOTIDE SEQUENCE</scope>
    <source>
        <strain evidence="2">Expedition CK06-06</strain>
    </source>
</reference>
<sequence>MINFKSNKKAKAILLIFLTLAPIIANLNIGLLYSNYPTKNQANSDNFSNEDVINFQEKLPETSNIQSFNGT</sequence>
<feature type="transmembrane region" description="Helical" evidence="1">
    <location>
        <begin position="12"/>
        <end position="33"/>
    </location>
</feature>
<gene>
    <name evidence="2" type="ORF">S03H2_61387</name>
</gene>
<dbReference type="AlphaFoldDB" id="X1KM86"/>
<comment type="caution">
    <text evidence="2">The sequence shown here is derived from an EMBL/GenBank/DDBJ whole genome shotgun (WGS) entry which is preliminary data.</text>
</comment>
<protein>
    <submittedName>
        <fullName evidence="2">Uncharacterized protein</fullName>
    </submittedName>
</protein>
<evidence type="ECO:0000256" key="1">
    <source>
        <dbReference type="SAM" id="Phobius"/>
    </source>
</evidence>
<keyword evidence="1" id="KW-1133">Transmembrane helix</keyword>
<keyword evidence="1" id="KW-0812">Transmembrane</keyword>
<evidence type="ECO:0000313" key="2">
    <source>
        <dbReference type="EMBL" id="GAH83163.1"/>
    </source>
</evidence>